<keyword evidence="3" id="KW-1185">Reference proteome</keyword>
<dbReference type="Proteomes" id="UP000620156">
    <property type="component" value="Unassembled WGS sequence"/>
</dbReference>
<dbReference type="AlphaFoldDB" id="A0A918BIB9"/>
<name>A0A918BIB9_9ACTN</name>
<reference evidence="2" key="1">
    <citation type="journal article" date="2014" name="Int. J. Syst. Evol. Microbiol.">
        <title>Complete genome sequence of Corynebacterium casei LMG S-19264T (=DSM 44701T), isolated from a smear-ripened cheese.</title>
        <authorList>
            <consortium name="US DOE Joint Genome Institute (JGI-PGF)"/>
            <person name="Walter F."/>
            <person name="Albersmeier A."/>
            <person name="Kalinowski J."/>
            <person name="Ruckert C."/>
        </authorList>
    </citation>
    <scope>NUCLEOTIDE SEQUENCE</scope>
    <source>
        <strain evidence="2">JCM 3131</strain>
    </source>
</reference>
<evidence type="ECO:0000313" key="3">
    <source>
        <dbReference type="Proteomes" id="UP000620156"/>
    </source>
</evidence>
<evidence type="ECO:0000256" key="1">
    <source>
        <dbReference type="SAM" id="MobiDB-lite"/>
    </source>
</evidence>
<evidence type="ECO:0000313" key="2">
    <source>
        <dbReference type="EMBL" id="GGQ69548.1"/>
    </source>
</evidence>
<accession>A0A918BIB9</accession>
<gene>
    <name evidence="2" type="ORF">GCM10010145_44180</name>
</gene>
<organism evidence="2 3">
    <name type="scientific">Streptomyces ruber</name>
    <dbReference type="NCBI Taxonomy" id="83378"/>
    <lineage>
        <taxon>Bacteria</taxon>
        <taxon>Bacillati</taxon>
        <taxon>Actinomycetota</taxon>
        <taxon>Actinomycetes</taxon>
        <taxon>Kitasatosporales</taxon>
        <taxon>Streptomycetaceae</taxon>
        <taxon>Streptomyces</taxon>
    </lineage>
</organism>
<proteinExistence type="predicted"/>
<comment type="caution">
    <text evidence="2">The sequence shown here is derived from an EMBL/GenBank/DDBJ whole genome shotgun (WGS) entry which is preliminary data.</text>
</comment>
<reference evidence="2" key="2">
    <citation type="submission" date="2020-09" db="EMBL/GenBank/DDBJ databases">
        <authorList>
            <person name="Sun Q."/>
            <person name="Ohkuma M."/>
        </authorList>
    </citation>
    <scope>NUCLEOTIDE SEQUENCE</scope>
    <source>
        <strain evidence="2">JCM 3131</strain>
    </source>
</reference>
<dbReference type="EMBL" id="BMQK01000010">
    <property type="protein sequence ID" value="GGQ69548.1"/>
    <property type="molecule type" value="Genomic_DNA"/>
</dbReference>
<protein>
    <submittedName>
        <fullName evidence="2">Uncharacterized protein</fullName>
    </submittedName>
</protein>
<feature type="region of interest" description="Disordered" evidence="1">
    <location>
        <begin position="19"/>
        <end position="66"/>
    </location>
</feature>
<sequence>MRVCRVRTGRAKTQVITRARAGRGKRKIPLPDIDRDERRQVLRGAVSIDEPHDRPHGSPPTVAKGA</sequence>